<dbReference type="GO" id="GO:0006310">
    <property type="term" value="P:DNA recombination"/>
    <property type="evidence" value="ECO:0007669"/>
    <property type="project" value="UniProtKB-KW"/>
</dbReference>
<dbReference type="AlphaFoldDB" id="B8HK76"/>
<dbReference type="InterPro" id="IPR002104">
    <property type="entry name" value="Integrase_catalytic"/>
</dbReference>
<dbReference type="GO" id="GO:0015074">
    <property type="term" value="P:DNA integration"/>
    <property type="evidence" value="ECO:0007669"/>
    <property type="project" value="InterPro"/>
</dbReference>
<dbReference type="STRING" id="395961.Cyan7425_4516"/>
<dbReference type="eggNOG" id="COG0582">
    <property type="taxonomic scope" value="Bacteria"/>
</dbReference>
<dbReference type="CDD" id="cd00796">
    <property type="entry name" value="INT_Rci_Hp1_C"/>
    <property type="match status" value="1"/>
</dbReference>
<dbReference type="SUPFAM" id="SSF56349">
    <property type="entry name" value="DNA breaking-rejoining enzymes"/>
    <property type="match status" value="1"/>
</dbReference>
<dbReference type="InterPro" id="IPR011010">
    <property type="entry name" value="DNA_brk_join_enz"/>
</dbReference>
<evidence type="ECO:0000256" key="1">
    <source>
        <dbReference type="ARBA" id="ARBA00023172"/>
    </source>
</evidence>
<keyword evidence="1" id="KW-0233">DNA recombination</keyword>
<dbReference type="HOGENOM" id="CLU_051798_0_0_3"/>
<dbReference type="EMBL" id="CP001344">
    <property type="protein sequence ID" value="ACL46826.1"/>
    <property type="molecule type" value="Genomic_DNA"/>
</dbReference>
<dbReference type="GO" id="GO:0003677">
    <property type="term" value="F:DNA binding"/>
    <property type="evidence" value="ECO:0007669"/>
    <property type="project" value="InterPro"/>
</dbReference>
<dbReference type="KEGG" id="cyn:Cyan7425_4516"/>
<accession>B8HK76</accession>
<name>B8HK76_CYAP4</name>
<organism evidence="3">
    <name type="scientific">Cyanothece sp. (strain PCC 7425 / ATCC 29141)</name>
    <dbReference type="NCBI Taxonomy" id="395961"/>
    <lineage>
        <taxon>Bacteria</taxon>
        <taxon>Bacillati</taxon>
        <taxon>Cyanobacteriota</taxon>
        <taxon>Cyanophyceae</taxon>
        <taxon>Gomontiellales</taxon>
        <taxon>Cyanothecaceae</taxon>
        <taxon>Cyanothece</taxon>
    </lineage>
</organism>
<evidence type="ECO:0000259" key="2">
    <source>
        <dbReference type="PROSITE" id="PS51898"/>
    </source>
</evidence>
<dbReference type="Gene3D" id="1.10.443.10">
    <property type="entry name" value="Intergrase catalytic core"/>
    <property type="match status" value="1"/>
</dbReference>
<proteinExistence type="predicted"/>
<sequence>MKSEKNLDSRLGQVNDRLKAARLGVQIERRGEKLSLRGTLPPKPGSVRLRAYQQRLSLGLPATLEGLKQAEQQAKVVAAQLIQKSFDWRPYLQTYLGSGRTELSLAEQIQAFEANFFSQFQTDQGLSSRKTTWESAYAPYLRKLAAIAQSQPRLSLVEALYATVQSTRPNSRSRQACCTALQALASFLDLELPTELKAYWGNYNPSRTQSRHLPADAEIVALFEQIPNPAWQFVYGVMATYGLRNHEVFFTDYQSLQQGDREATIRVLETTKTGAHEVWPFHPEWVEQFNLRNICLPPVNTNLNSTTLQRIGQAVTRQFRRYGLPFSPYDLRHAWAVRTIHFGLPDTIAAQMMGHSVAVHTRTYHRWLARRDQQQAVTAALSRRQTQG</sequence>
<protein>
    <submittedName>
        <fullName evidence="3">Integrase family protein</fullName>
    </submittedName>
</protein>
<dbReference type="OrthoDB" id="421803at2"/>
<dbReference type="PROSITE" id="PS51898">
    <property type="entry name" value="TYR_RECOMBINASE"/>
    <property type="match status" value="1"/>
</dbReference>
<evidence type="ECO:0000313" key="3">
    <source>
        <dbReference type="EMBL" id="ACL46826.1"/>
    </source>
</evidence>
<dbReference type="InterPro" id="IPR013762">
    <property type="entry name" value="Integrase-like_cat_sf"/>
</dbReference>
<reference evidence="3" key="1">
    <citation type="submission" date="2009-01" db="EMBL/GenBank/DDBJ databases">
        <title>Complete sequence of chromosome Cyanothece sp. PCC 7425.</title>
        <authorList>
            <consortium name="US DOE Joint Genome Institute"/>
            <person name="Lucas S."/>
            <person name="Copeland A."/>
            <person name="Lapidus A."/>
            <person name="Glavina del Rio T."/>
            <person name="Dalin E."/>
            <person name="Tice H."/>
            <person name="Bruce D."/>
            <person name="Goodwin L."/>
            <person name="Pitluck S."/>
            <person name="Sims D."/>
            <person name="Meineke L."/>
            <person name="Brettin T."/>
            <person name="Detter J.C."/>
            <person name="Han C."/>
            <person name="Larimer F."/>
            <person name="Land M."/>
            <person name="Hauser L."/>
            <person name="Kyrpides N."/>
            <person name="Ovchinnikova G."/>
            <person name="Liberton M."/>
            <person name="Stoeckel J."/>
            <person name="Banerjee A."/>
            <person name="Singh A."/>
            <person name="Page L."/>
            <person name="Sato H."/>
            <person name="Zhao L."/>
            <person name="Sherman L."/>
            <person name="Pakrasi H."/>
            <person name="Richardson P."/>
        </authorList>
    </citation>
    <scope>NUCLEOTIDE SEQUENCE</scope>
    <source>
        <strain evidence="3">PCC 7425</strain>
    </source>
</reference>
<gene>
    <name evidence="3" type="ordered locus">Cyan7425_4516</name>
</gene>
<feature type="domain" description="Tyr recombinase" evidence="2">
    <location>
        <begin position="208"/>
        <end position="379"/>
    </location>
</feature>